<keyword evidence="20" id="KW-1185">Reference proteome</keyword>
<dbReference type="GO" id="GO:0005506">
    <property type="term" value="F:iron ion binding"/>
    <property type="evidence" value="ECO:0007669"/>
    <property type="project" value="InterPro"/>
</dbReference>
<evidence type="ECO:0000256" key="11">
    <source>
        <dbReference type="ARBA" id="ARBA00050706"/>
    </source>
</evidence>
<dbReference type="PANTHER" id="PTHR24305:SF29">
    <property type="entry name" value="BENZOATE-PARA-HYDROXYLASE"/>
    <property type="match status" value="1"/>
</dbReference>
<comment type="caution">
    <text evidence="19">The sequence shown here is derived from an EMBL/GenBank/DDBJ whole genome shotgun (WGS) entry which is preliminary data.</text>
</comment>
<dbReference type="RefSeq" id="XP_028489603.1">
    <property type="nucleotide sequence ID" value="XM_028628467.1"/>
</dbReference>
<dbReference type="GO" id="GO:0016020">
    <property type="term" value="C:membrane"/>
    <property type="evidence" value="ECO:0007669"/>
    <property type="project" value="UniProtKB-SubCell"/>
</dbReference>
<comment type="subcellular location">
    <subcellularLocation>
        <location evidence="2">Membrane</location>
    </subcellularLocation>
</comment>
<evidence type="ECO:0000256" key="8">
    <source>
        <dbReference type="ARBA" id="ARBA00023033"/>
    </source>
</evidence>
<evidence type="ECO:0000256" key="14">
    <source>
        <dbReference type="ARBA" id="ARBA00081895"/>
    </source>
</evidence>
<evidence type="ECO:0000256" key="5">
    <source>
        <dbReference type="ARBA" id="ARBA00022723"/>
    </source>
</evidence>
<proteinExistence type="inferred from homology"/>
<dbReference type="AlphaFoldDB" id="A0A443I7D5"/>
<evidence type="ECO:0000256" key="9">
    <source>
        <dbReference type="ARBA" id="ARBA00023136"/>
    </source>
</evidence>
<dbReference type="STRING" id="264951.A0A443I7D5"/>
<dbReference type="InterPro" id="IPR002401">
    <property type="entry name" value="Cyt_P450_E_grp-I"/>
</dbReference>
<dbReference type="GeneID" id="39597744"/>
<organism evidence="19 20">
    <name type="scientific">Byssochlamys spectabilis</name>
    <name type="common">Paecilomyces variotii</name>
    <dbReference type="NCBI Taxonomy" id="264951"/>
    <lineage>
        <taxon>Eukaryota</taxon>
        <taxon>Fungi</taxon>
        <taxon>Dikarya</taxon>
        <taxon>Ascomycota</taxon>
        <taxon>Pezizomycotina</taxon>
        <taxon>Eurotiomycetes</taxon>
        <taxon>Eurotiomycetidae</taxon>
        <taxon>Eurotiales</taxon>
        <taxon>Thermoascaceae</taxon>
        <taxon>Paecilomyces</taxon>
    </lineage>
</organism>
<dbReference type="EMBL" id="RCNU01000001">
    <property type="protein sequence ID" value="RWQ99958.1"/>
    <property type="molecule type" value="Genomic_DNA"/>
</dbReference>
<evidence type="ECO:0000256" key="17">
    <source>
        <dbReference type="RuleBase" id="RU000461"/>
    </source>
</evidence>
<dbReference type="PROSITE" id="PS00086">
    <property type="entry name" value="CYTOCHROME_P450"/>
    <property type="match status" value="1"/>
</dbReference>
<feature type="transmembrane region" description="Helical" evidence="18">
    <location>
        <begin position="6"/>
        <end position="26"/>
    </location>
</feature>
<keyword evidence="4 16" id="KW-0349">Heme</keyword>
<dbReference type="InterPro" id="IPR017972">
    <property type="entry name" value="Cyt_P450_CS"/>
</dbReference>
<feature type="binding site" description="axial binding residue" evidence="16">
    <location>
        <position position="459"/>
    </location>
    <ligand>
        <name>heme</name>
        <dbReference type="ChEBI" id="CHEBI:30413"/>
    </ligand>
    <ligandPart>
        <name>Fe</name>
        <dbReference type="ChEBI" id="CHEBI:18248"/>
    </ligandPart>
</feature>
<protein>
    <recommendedName>
        <fullName evidence="13">Benzoate 4-monooxygenase bphA</fullName>
        <ecNumber evidence="12">1.14.14.92</ecNumber>
    </recommendedName>
    <alternativeName>
        <fullName evidence="14">Benzoate-para-hydroxylase A</fullName>
    </alternativeName>
    <alternativeName>
        <fullName evidence="15">Cytochrome P450 monooxygenase cyp53A1</fullName>
    </alternativeName>
</protein>
<dbReference type="VEuPathDB" id="FungiDB:C8Q69DRAFT_42924"/>
<dbReference type="FunFam" id="1.10.630.10:FF:000053">
    <property type="entry name" value="Cytochrome P450 benzoate 4-monooxygenase"/>
    <property type="match status" value="1"/>
</dbReference>
<evidence type="ECO:0000256" key="3">
    <source>
        <dbReference type="ARBA" id="ARBA00010617"/>
    </source>
</evidence>
<keyword evidence="6 17" id="KW-0560">Oxidoreductase</keyword>
<reference evidence="19 20" key="1">
    <citation type="journal article" date="2018" name="Front. Microbiol.">
        <title>Genomic and genetic insights into a cosmopolitan fungus, Paecilomyces variotii (Eurotiales).</title>
        <authorList>
            <person name="Urquhart A.S."/>
            <person name="Mondo S.J."/>
            <person name="Makela M.R."/>
            <person name="Hane J.K."/>
            <person name="Wiebenga A."/>
            <person name="He G."/>
            <person name="Mihaltcheva S."/>
            <person name="Pangilinan J."/>
            <person name="Lipzen A."/>
            <person name="Barry K."/>
            <person name="de Vries R.P."/>
            <person name="Grigoriev I.V."/>
            <person name="Idnurm A."/>
        </authorList>
    </citation>
    <scope>NUCLEOTIDE SEQUENCE [LARGE SCALE GENOMIC DNA]</scope>
    <source>
        <strain evidence="19 20">CBS 101075</strain>
    </source>
</reference>
<keyword evidence="9 18" id="KW-0472">Membrane</keyword>
<dbReference type="InterPro" id="IPR036396">
    <property type="entry name" value="Cyt_P450_sf"/>
</dbReference>
<evidence type="ECO:0000256" key="1">
    <source>
        <dbReference type="ARBA" id="ARBA00001971"/>
    </source>
</evidence>
<evidence type="ECO:0000256" key="12">
    <source>
        <dbReference type="ARBA" id="ARBA00066552"/>
    </source>
</evidence>
<dbReference type="InterPro" id="IPR001128">
    <property type="entry name" value="Cyt_P450"/>
</dbReference>
<evidence type="ECO:0000256" key="7">
    <source>
        <dbReference type="ARBA" id="ARBA00023004"/>
    </source>
</evidence>
<dbReference type="Pfam" id="PF00067">
    <property type="entry name" value="p450"/>
    <property type="match status" value="1"/>
</dbReference>
<gene>
    <name evidence="19" type="ORF">C8Q69DRAFT_42924</name>
</gene>
<dbReference type="GO" id="GO:0018664">
    <property type="term" value="F:benzoate 4-monooxygenase activity"/>
    <property type="evidence" value="ECO:0007669"/>
    <property type="project" value="UniProtKB-EC"/>
</dbReference>
<dbReference type="Proteomes" id="UP000283841">
    <property type="component" value="Unassembled WGS sequence"/>
</dbReference>
<keyword evidence="8 17" id="KW-0503">Monooxygenase</keyword>
<comment type="catalytic activity">
    <reaction evidence="11">
        <text>benzoate + reduced [NADPH--hemoprotein reductase] + O2 = 4-hydroxybenzoate + oxidized [NADPH--hemoprotein reductase] + H2O + H(+)</text>
        <dbReference type="Rhea" id="RHEA:18033"/>
        <dbReference type="Rhea" id="RHEA-COMP:11964"/>
        <dbReference type="Rhea" id="RHEA-COMP:11965"/>
        <dbReference type="ChEBI" id="CHEBI:15377"/>
        <dbReference type="ChEBI" id="CHEBI:15378"/>
        <dbReference type="ChEBI" id="CHEBI:15379"/>
        <dbReference type="ChEBI" id="CHEBI:16150"/>
        <dbReference type="ChEBI" id="CHEBI:17879"/>
        <dbReference type="ChEBI" id="CHEBI:57618"/>
        <dbReference type="ChEBI" id="CHEBI:58210"/>
        <dbReference type="EC" id="1.14.14.92"/>
    </reaction>
</comment>
<dbReference type="EC" id="1.14.14.92" evidence="12"/>
<evidence type="ECO:0000256" key="16">
    <source>
        <dbReference type="PIRSR" id="PIRSR602401-1"/>
    </source>
</evidence>
<evidence type="ECO:0000256" key="18">
    <source>
        <dbReference type="SAM" id="Phobius"/>
    </source>
</evidence>
<keyword evidence="10" id="KW-0325">Glycoprotein</keyword>
<name>A0A443I7D5_BYSSP</name>
<keyword evidence="18" id="KW-0812">Transmembrane</keyword>
<keyword evidence="7 16" id="KW-0408">Iron</keyword>
<comment type="cofactor">
    <cofactor evidence="1 16">
        <name>heme</name>
        <dbReference type="ChEBI" id="CHEBI:30413"/>
    </cofactor>
</comment>
<keyword evidence="18" id="KW-1133">Transmembrane helix</keyword>
<dbReference type="GO" id="GO:0020037">
    <property type="term" value="F:heme binding"/>
    <property type="evidence" value="ECO:0007669"/>
    <property type="project" value="InterPro"/>
</dbReference>
<evidence type="ECO:0000256" key="15">
    <source>
        <dbReference type="ARBA" id="ARBA00082391"/>
    </source>
</evidence>
<dbReference type="SUPFAM" id="SSF48264">
    <property type="entry name" value="Cytochrome P450"/>
    <property type="match status" value="1"/>
</dbReference>
<evidence type="ECO:0000256" key="13">
    <source>
        <dbReference type="ARBA" id="ARBA00072826"/>
    </source>
</evidence>
<evidence type="ECO:0000256" key="6">
    <source>
        <dbReference type="ARBA" id="ARBA00023002"/>
    </source>
</evidence>
<keyword evidence="5 16" id="KW-0479">Metal-binding</keyword>
<evidence type="ECO:0000313" key="20">
    <source>
        <dbReference type="Proteomes" id="UP000283841"/>
    </source>
</evidence>
<dbReference type="PRINTS" id="PR00385">
    <property type="entry name" value="P450"/>
</dbReference>
<sequence length="513" mass="58329">MITDFLLTPWTPVVLLLLYYIVPYLARSHYLDIPGPFLAKFSNFWLLYQARRGRRYQTVHELHKKHGKFVRIQPNHVSVADDNAVQEIYGHGNGFLKAEFYDSFVSIRRGLFNTRDRAEHTRKRKTVSHTFSVKSIGQFEQYIHANLELFVKQWDRIDTKDKNPRTGYSSIDALNWFNYLAFDVIGDLAFGAPFGMLEKGKDIAEVRANPDAPVKYAPAVEVLNRRGEVSATLGCYPALKNFAKYLPDRFFREGLEAVEDLAGIAVARVSERLKPEVMEKNTRVDLLARLMEGRDETGAKLGREELTAEALTQLIAGSDTTSNTSCAILYWVLRTPGVIEKLQTALDEALGPDVTVPSFAQVKEIPYLQWVINETMRIHSTSALGLPREIPPNFPPINIAGHVFKPGDVLSVPTYTVHHSTEIWGPDAEAFVPERWDPKRLTARQKAAFIPFSVGPRACVGRNIAEMELLTTMGTVFHRYEFQLEQDHPMETREGFLRKPLGLRVGMRQRQIN</sequence>
<evidence type="ECO:0000256" key="2">
    <source>
        <dbReference type="ARBA" id="ARBA00004370"/>
    </source>
</evidence>
<comment type="similarity">
    <text evidence="3 17">Belongs to the cytochrome P450 family.</text>
</comment>
<dbReference type="Gene3D" id="1.10.630.10">
    <property type="entry name" value="Cytochrome P450"/>
    <property type="match status" value="1"/>
</dbReference>
<dbReference type="PANTHER" id="PTHR24305">
    <property type="entry name" value="CYTOCHROME P450"/>
    <property type="match status" value="1"/>
</dbReference>
<evidence type="ECO:0000313" key="19">
    <source>
        <dbReference type="EMBL" id="RWQ99958.1"/>
    </source>
</evidence>
<dbReference type="CDD" id="cd11061">
    <property type="entry name" value="CYP67-like"/>
    <property type="match status" value="1"/>
</dbReference>
<evidence type="ECO:0000256" key="10">
    <source>
        <dbReference type="ARBA" id="ARBA00023180"/>
    </source>
</evidence>
<evidence type="ECO:0000256" key="4">
    <source>
        <dbReference type="ARBA" id="ARBA00022617"/>
    </source>
</evidence>
<accession>A0A443I7D5</accession>
<dbReference type="PRINTS" id="PR00463">
    <property type="entry name" value="EP450I"/>
</dbReference>
<dbReference type="InterPro" id="IPR050121">
    <property type="entry name" value="Cytochrome_P450_monoxygenase"/>
</dbReference>